<proteinExistence type="inferred from homology"/>
<dbReference type="SUPFAM" id="SSF51735">
    <property type="entry name" value="NAD(P)-binding Rossmann-fold domains"/>
    <property type="match status" value="1"/>
</dbReference>
<organism evidence="2 3">
    <name type="scientific">Methylophilus luteus</name>
    <dbReference type="NCBI Taxonomy" id="640108"/>
    <lineage>
        <taxon>Bacteria</taxon>
        <taxon>Pseudomonadati</taxon>
        <taxon>Pseudomonadota</taxon>
        <taxon>Betaproteobacteria</taxon>
        <taxon>Nitrosomonadales</taxon>
        <taxon>Methylophilaceae</taxon>
        <taxon>Methylophilus</taxon>
    </lineage>
</organism>
<dbReference type="PRINTS" id="PR00081">
    <property type="entry name" value="GDHRDH"/>
</dbReference>
<evidence type="ECO:0000313" key="3">
    <source>
        <dbReference type="Proteomes" id="UP001597128"/>
    </source>
</evidence>
<dbReference type="InterPro" id="IPR036291">
    <property type="entry name" value="NAD(P)-bd_dom_sf"/>
</dbReference>
<dbReference type="Proteomes" id="UP001597128">
    <property type="component" value="Unassembled WGS sequence"/>
</dbReference>
<accession>A0ABW3F9Q0</accession>
<evidence type="ECO:0000256" key="1">
    <source>
        <dbReference type="RuleBase" id="RU000363"/>
    </source>
</evidence>
<dbReference type="RefSeq" id="WP_379057927.1">
    <property type="nucleotide sequence ID" value="NZ_JBHTKB010000002.1"/>
</dbReference>
<dbReference type="InterPro" id="IPR002347">
    <property type="entry name" value="SDR_fam"/>
</dbReference>
<dbReference type="EMBL" id="JBHTKB010000002">
    <property type="protein sequence ID" value="MFD0914302.1"/>
    <property type="molecule type" value="Genomic_DNA"/>
</dbReference>
<comment type="caution">
    <text evidence="2">The sequence shown here is derived from an EMBL/GenBank/DDBJ whole genome shotgun (WGS) entry which is preliminary data.</text>
</comment>
<dbReference type="CDD" id="cd05325">
    <property type="entry name" value="carb_red_sniffer_like_SDR_c"/>
    <property type="match status" value="1"/>
</dbReference>
<dbReference type="Gene3D" id="3.40.50.720">
    <property type="entry name" value="NAD(P)-binding Rossmann-like Domain"/>
    <property type="match status" value="1"/>
</dbReference>
<dbReference type="PRINTS" id="PR00080">
    <property type="entry name" value="SDRFAMILY"/>
</dbReference>
<sequence>MTTTQTILITGANRGIGLEYVSQYAQAGHTVYATVRDVGSAYDLQALAARHSQVHVLPLDVADISAIRALATQLSELTIDILISNAGIYPPSGLGTTDPQAWLHAFQVNTLTTYYLAESFLTQLQRAEKGKVIAMTSKMGSITDNSSGGEYIYRSTKTALNMVVKSLALDLQPFNIAVALLHPGWVRTDMGGPNGLINTETSVTGLRKVIDELSVARSGEFIAYDGKTVPW</sequence>
<reference evidence="3" key="1">
    <citation type="journal article" date="2019" name="Int. J. Syst. Evol. Microbiol.">
        <title>The Global Catalogue of Microorganisms (GCM) 10K type strain sequencing project: providing services to taxonomists for standard genome sequencing and annotation.</title>
        <authorList>
            <consortium name="The Broad Institute Genomics Platform"/>
            <consortium name="The Broad Institute Genome Sequencing Center for Infectious Disease"/>
            <person name="Wu L."/>
            <person name="Ma J."/>
        </authorList>
    </citation>
    <scope>NUCLEOTIDE SEQUENCE [LARGE SCALE GENOMIC DNA]</scope>
    <source>
        <strain evidence="3">CCUG 58412</strain>
    </source>
</reference>
<protein>
    <submittedName>
        <fullName evidence="2">SDR family oxidoreductase</fullName>
    </submittedName>
</protein>
<dbReference type="PANTHER" id="PTHR45458">
    <property type="entry name" value="SHORT-CHAIN DEHYDROGENASE/REDUCTASE SDR"/>
    <property type="match status" value="1"/>
</dbReference>
<comment type="similarity">
    <text evidence="1">Belongs to the short-chain dehydrogenases/reductases (SDR) family.</text>
</comment>
<evidence type="ECO:0000313" key="2">
    <source>
        <dbReference type="EMBL" id="MFD0914302.1"/>
    </source>
</evidence>
<dbReference type="PANTHER" id="PTHR45458:SF1">
    <property type="entry name" value="SHORT CHAIN DEHYDROGENASE"/>
    <property type="match status" value="1"/>
</dbReference>
<keyword evidence="3" id="KW-1185">Reference proteome</keyword>
<dbReference type="Pfam" id="PF00106">
    <property type="entry name" value="adh_short"/>
    <property type="match status" value="1"/>
</dbReference>
<gene>
    <name evidence="2" type="ORF">ACFQ1Z_12140</name>
</gene>
<dbReference type="InterPro" id="IPR052184">
    <property type="entry name" value="SDR_enzymes"/>
</dbReference>
<name>A0ABW3F9Q0_9PROT</name>